<sequence length="204" mass="23080">MIRPNYLSEIKSRISAFENGAVFVAADFTDITDKKTASVGLTRLEADGLLKRVIRGVYYKPEYSNFLREYIAPVPDNVAHAIARNFGWTIVPCGDTALNLLALSTQVPAVWLYVSDGTYKEYSYDNTVIRFKRTTNKDISKFSYKTALTVQALKALGKDKIDKTVIEKLRKLLSAEEKAIMLSEAKIATSWIYEYIKQICRGEK</sequence>
<evidence type="ECO:0008006" key="3">
    <source>
        <dbReference type="Google" id="ProtNLM"/>
    </source>
</evidence>
<dbReference type="AlphaFoldDB" id="A0A9D2D6I1"/>
<reference evidence="1" key="1">
    <citation type="journal article" date="2021" name="PeerJ">
        <title>Extensive microbial diversity within the chicken gut microbiome revealed by metagenomics and culture.</title>
        <authorList>
            <person name="Gilroy R."/>
            <person name="Ravi A."/>
            <person name="Getino M."/>
            <person name="Pursley I."/>
            <person name="Horton D.L."/>
            <person name="Alikhan N.F."/>
            <person name="Baker D."/>
            <person name="Gharbi K."/>
            <person name="Hall N."/>
            <person name="Watson M."/>
            <person name="Adriaenssens E.M."/>
            <person name="Foster-Nyarko E."/>
            <person name="Jarju S."/>
            <person name="Secka A."/>
            <person name="Antonio M."/>
            <person name="Oren A."/>
            <person name="Chaudhuri R.R."/>
            <person name="La Ragione R."/>
            <person name="Hildebrand F."/>
            <person name="Pallen M.J."/>
        </authorList>
    </citation>
    <scope>NUCLEOTIDE SEQUENCE</scope>
    <source>
        <strain evidence="1">CHK192-19661</strain>
    </source>
</reference>
<gene>
    <name evidence="1" type="ORF">H9726_02560</name>
</gene>
<organism evidence="1 2">
    <name type="scientific">Candidatus Borkfalkia avicola</name>
    <dbReference type="NCBI Taxonomy" id="2838503"/>
    <lineage>
        <taxon>Bacteria</taxon>
        <taxon>Bacillati</taxon>
        <taxon>Bacillota</taxon>
        <taxon>Clostridia</taxon>
        <taxon>Christensenellales</taxon>
        <taxon>Christensenellaceae</taxon>
        <taxon>Candidatus Borkfalkia</taxon>
    </lineage>
</organism>
<comment type="caution">
    <text evidence="1">The sequence shown here is derived from an EMBL/GenBank/DDBJ whole genome shotgun (WGS) entry which is preliminary data.</text>
</comment>
<dbReference type="Proteomes" id="UP000824025">
    <property type="component" value="Unassembled WGS sequence"/>
</dbReference>
<reference evidence="1" key="2">
    <citation type="submission" date="2021-04" db="EMBL/GenBank/DDBJ databases">
        <authorList>
            <person name="Gilroy R."/>
        </authorList>
    </citation>
    <scope>NUCLEOTIDE SEQUENCE</scope>
    <source>
        <strain evidence="1">CHK192-19661</strain>
    </source>
</reference>
<evidence type="ECO:0000313" key="2">
    <source>
        <dbReference type="Proteomes" id="UP000824025"/>
    </source>
</evidence>
<evidence type="ECO:0000313" key="1">
    <source>
        <dbReference type="EMBL" id="HIZ09350.1"/>
    </source>
</evidence>
<accession>A0A9D2D6I1</accession>
<dbReference type="EMBL" id="DXCF01000013">
    <property type="protein sequence ID" value="HIZ09350.1"/>
    <property type="molecule type" value="Genomic_DNA"/>
</dbReference>
<proteinExistence type="predicted"/>
<dbReference type="InterPro" id="IPR045738">
    <property type="entry name" value="DUF6088"/>
</dbReference>
<dbReference type="Pfam" id="PF19570">
    <property type="entry name" value="DUF6088"/>
    <property type="match status" value="1"/>
</dbReference>
<name>A0A9D2D6I1_9FIRM</name>
<protein>
    <recommendedName>
        <fullName evidence="3">Transcriptional regulator, AbiEi antitoxin, Type IV TA system</fullName>
    </recommendedName>
</protein>